<keyword evidence="1" id="KW-1133">Transmembrane helix</keyword>
<evidence type="ECO:0008006" key="4">
    <source>
        <dbReference type="Google" id="ProtNLM"/>
    </source>
</evidence>
<sequence length="230" mass="25569">MKKQPNENGSIMVEAAIIFPMVLLAVMAMLYFGLFKLQETAMLYQVQRVASEGSLMASSPGYASMAGNGTMLDGKNIDWDAFPEEDEITGYYKAYHSGFRVLYREIFGCTWIGSEDVESFGEKVLNTVSVPAAGRLFQTRVEIQPDFWGTSVVAEVKYEVRTPGVLRFFNIPDTISIKQGAYRRAANPAGFMRNTDLAADALIFVSKKLGLEEQLGKITESLGKIRDILF</sequence>
<evidence type="ECO:0000313" key="3">
    <source>
        <dbReference type="Proteomes" id="UP000094067"/>
    </source>
</evidence>
<keyword evidence="1" id="KW-0472">Membrane</keyword>
<accession>A0A1E2ZZT6</accession>
<gene>
    <name evidence="2" type="ORF">BEI61_06001</name>
</gene>
<keyword evidence="1" id="KW-0812">Transmembrane</keyword>
<dbReference type="AlphaFoldDB" id="A0A1E2ZZT6"/>
<comment type="caution">
    <text evidence="2">The sequence shown here is derived from an EMBL/GenBank/DDBJ whole genome shotgun (WGS) entry which is preliminary data.</text>
</comment>
<dbReference type="Proteomes" id="UP000094067">
    <property type="component" value="Unassembled WGS sequence"/>
</dbReference>
<reference evidence="2 3" key="1">
    <citation type="submission" date="2016-07" db="EMBL/GenBank/DDBJ databases">
        <title>Characterization of isolates of Eisenbergiella tayi derived from blood cultures, using whole genome sequencing.</title>
        <authorList>
            <person name="Burdz T."/>
            <person name="Wiebe D."/>
            <person name="Huynh C."/>
            <person name="Bernard K."/>
        </authorList>
    </citation>
    <scope>NUCLEOTIDE SEQUENCE [LARGE SCALE GENOMIC DNA]</scope>
    <source>
        <strain evidence="2 3">NML 110608</strain>
    </source>
</reference>
<evidence type="ECO:0000313" key="2">
    <source>
        <dbReference type="EMBL" id="ODM02002.1"/>
    </source>
</evidence>
<evidence type="ECO:0000256" key="1">
    <source>
        <dbReference type="SAM" id="Phobius"/>
    </source>
</evidence>
<name>A0A1E2ZZT6_9FIRM</name>
<organism evidence="2 3">
    <name type="scientific">Eisenbergiella tayi</name>
    <dbReference type="NCBI Taxonomy" id="1432052"/>
    <lineage>
        <taxon>Bacteria</taxon>
        <taxon>Bacillati</taxon>
        <taxon>Bacillota</taxon>
        <taxon>Clostridia</taxon>
        <taxon>Lachnospirales</taxon>
        <taxon>Lachnospiraceae</taxon>
        <taxon>Eisenbergiella</taxon>
    </lineage>
</organism>
<feature type="transmembrane region" description="Helical" evidence="1">
    <location>
        <begin position="12"/>
        <end position="34"/>
    </location>
</feature>
<proteinExistence type="predicted"/>
<dbReference type="RefSeq" id="WP_069155235.1">
    <property type="nucleotide sequence ID" value="NZ_MCGH01000005.1"/>
</dbReference>
<dbReference type="EMBL" id="MCGH01000005">
    <property type="protein sequence ID" value="ODM02002.1"/>
    <property type="molecule type" value="Genomic_DNA"/>
</dbReference>
<protein>
    <recommendedName>
        <fullName evidence="4">TadE-like protein</fullName>
    </recommendedName>
</protein>